<gene>
    <name evidence="2" type="ORF">UG56_010890</name>
</gene>
<dbReference type="Gene3D" id="1.10.10.10">
    <property type="entry name" value="Winged helix-like DNA-binding domain superfamily/Winged helix DNA-binding domain"/>
    <property type="match status" value="1"/>
</dbReference>
<dbReference type="SUPFAM" id="SSF53067">
    <property type="entry name" value="Actin-like ATPase domain"/>
    <property type="match status" value="1"/>
</dbReference>
<evidence type="ECO:0000313" key="2">
    <source>
        <dbReference type="EMBL" id="OIJ26740.1"/>
    </source>
</evidence>
<dbReference type="RefSeq" id="WP_045549586.1">
    <property type="nucleotide sequence ID" value="NZ_JZDQ02000013.1"/>
</dbReference>
<organism evidence="2 3">
    <name type="scientific">Nocardioides luteus</name>
    <dbReference type="NCBI Taxonomy" id="1844"/>
    <lineage>
        <taxon>Bacteria</taxon>
        <taxon>Bacillati</taxon>
        <taxon>Actinomycetota</taxon>
        <taxon>Actinomycetes</taxon>
        <taxon>Propionibacteriales</taxon>
        <taxon>Nocardioidaceae</taxon>
        <taxon>Nocardioides</taxon>
    </lineage>
</organism>
<sequence length="391" mass="39452">MTSQTTEDLRRRNLSRVLTLLHEEGARSRAELTREVGLSRSTMAGVVAELIGLGLVTESTPALTGGAGRPSGVVRLAEDVVAVAVNPEVDAVHVGLVGLGGRVVKHVRIETPDTEVATVVGLAAATVRGMLAGDSARVLGLGLAIPGQVRIGDGVVRQATHLGWSEVPIVDEVTKATGLRSWAANAATLAMRAESRFGAGKGVADLVYLIGGASGVGGGAVVAGQLLTGAAGYAGEFGHTVVRPGGARCHCGAAGCLEAEVDQATLLAAVGLDAADAGRLGRELTERLAGRGDEDPDSALAGLVEELAGLLAVAVRNAVNVLNPQAIVLSGFLAALRDAAPVDLVGDAVASIREGVEVRDAALGEEQLMIGAAELVWAELLADPAGFLLGG</sequence>
<reference evidence="2" key="1">
    <citation type="submission" date="2016-10" db="EMBL/GenBank/DDBJ databases">
        <title>Draft Genome Sequence of Nocardioides luteus Strain BAFB, an Alkane-Degrading Bacterium Isolated from JP-7 Polluted Soil.</title>
        <authorList>
            <person name="Brown L."/>
            <person name="Ruiz O.N."/>
            <person name="Gunasekera T."/>
        </authorList>
    </citation>
    <scope>NUCLEOTIDE SEQUENCE [LARGE SCALE GENOMIC DNA]</scope>
    <source>
        <strain evidence="2">BAFB</strain>
    </source>
</reference>
<name>A0A1J4N5B4_9ACTN</name>
<dbReference type="STRING" id="1844.UG56_010890"/>
<dbReference type="AlphaFoldDB" id="A0A1J4N5B4"/>
<dbReference type="OrthoDB" id="3225083at2"/>
<dbReference type="PANTHER" id="PTHR18964">
    <property type="entry name" value="ROK (REPRESSOR, ORF, KINASE) FAMILY"/>
    <property type="match status" value="1"/>
</dbReference>
<dbReference type="EMBL" id="JZDQ02000013">
    <property type="protein sequence ID" value="OIJ26740.1"/>
    <property type="molecule type" value="Genomic_DNA"/>
</dbReference>
<dbReference type="InterPro" id="IPR036390">
    <property type="entry name" value="WH_DNA-bd_sf"/>
</dbReference>
<dbReference type="Gene3D" id="3.30.420.40">
    <property type="match status" value="2"/>
</dbReference>
<accession>A0A1J4N5B4</accession>
<comment type="caution">
    <text evidence="2">The sequence shown here is derived from an EMBL/GenBank/DDBJ whole genome shotgun (WGS) entry which is preliminary data.</text>
</comment>
<dbReference type="InterPro" id="IPR036388">
    <property type="entry name" value="WH-like_DNA-bd_sf"/>
</dbReference>
<comment type="similarity">
    <text evidence="1">Belongs to the ROK (NagC/XylR) family.</text>
</comment>
<proteinExistence type="inferred from homology"/>
<dbReference type="PANTHER" id="PTHR18964:SF149">
    <property type="entry name" value="BIFUNCTIONAL UDP-N-ACETYLGLUCOSAMINE 2-EPIMERASE_N-ACETYLMANNOSAMINE KINASE"/>
    <property type="match status" value="1"/>
</dbReference>
<dbReference type="InterPro" id="IPR000600">
    <property type="entry name" value="ROK"/>
</dbReference>
<protein>
    <submittedName>
        <fullName evidence="2">XylR family transcriptional regulator</fullName>
    </submittedName>
</protein>
<dbReference type="Proteomes" id="UP000033772">
    <property type="component" value="Unassembled WGS sequence"/>
</dbReference>
<evidence type="ECO:0000313" key="3">
    <source>
        <dbReference type="Proteomes" id="UP000033772"/>
    </source>
</evidence>
<dbReference type="SUPFAM" id="SSF46785">
    <property type="entry name" value="Winged helix' DNA-binding domain"/>
    <property type="match status" value="1"/>
</dbReference>
<evidence type="ECO:0000256" key="1">
    <source>
        <dbReference type="ARBA" id="ARBA00006479"/>
    </source>
</evidence>
<dbReference type="InterPro" id="IPR043129">
    <property type="entry name" value="ATPase_NBD"/>
</dbReference>
<dbReference type="Pfam" id="PF00480">
    <property type="entry name" value="ROK"/>
    <property type="match status" value="1"/>
</dbReference>
<keyword evidence="3" id="KW-1185">Reference proteome</keyword>